<evidence type="ECO:0000256" key="1">
    <source>
        <dbReference type="SAM" id="SignalP"/>
    </source>
</evidence>
<keyword evidence="1" id="KW-0732">Signal</keyword>
<organism evidence="2 3">
    <name type="scientific">Ekhidna lutea</name>
    <dbReference type="NCBI Taxonomy" id="447679"/>
    <lineage>
        <taxon>Bacteria</taxon>
        <taxon>Pseudomonadati</taxon>
        <taxon>Bacteroidota</taxon>
        <taxon>Cytophagia</taxon>
        <taxon>Cytophagales</taxon>
        <taxon>Reichenbachiellaceae</taxon>
        <taxon>Ekhidna</taxon>
    </lineage>
</organism>
<feature type="signal peptide" evidence="1">
    <location>
        <begin position="1"/>
        <end position="18"/>
    </location>
</feature>
<feature type="chain" id="PRO_5011969441" evidence="1">
    <location>
        <begin position="19"/>
        <end position="261"/>
    </location>
</feature>
<keyword evidence="3" id="KW-1185">Reference proteome</keyword>
<dbReference type="Proteomes" id="UP000198393">
    <property type="component" value="Unassembled WGS sequence"/>
</dbReference>
<dbReference type="RefSeq" id="WP_089358482.1">
    <property type="nucleotide sequence ID" value="NZ_FZPD01000011.1"/>
</dbReference>
<dbReference type="EMBL" id="FZPD01000011">
    <property type="protein sequence ID" value="SNT40866.1"/>
    <property type="molecule type" value="Genomic_DNA"/>
</dbReference>
<protein>
    <submittedName>
        <fullName evidence="2">Uncharacterized protein</fullName>
    </submittedName>
</protein>
<reference evidence="2 3" key="1">
    <citation type="submission" date="2017-06" db="EMBL/GenBank/DDBJ databases">
        <authorList>
            <person name="Kim H.J."/>
            <person name="Triplett B.A."/>
        </authorList>
    </citation>
    <scope>NUCLEOTIDE SEQUENCE [LARGE SCALE GENOMIC DNA]</scope>
    <source>
        <strain evidence="2 3">DSM 19307</strain>
    </source>
</reference>
<name>A0A239MDY4_EKHLU</name>
<dbReference type="OrthoDB" id="9854421at2"/>
<sequence>MRKSLLLLTLLLSINSFGQDLSQFPTEIQQVFKYILEEEYLEQFDTLAYQFRPRDWEIIDIDQDGTTEVFLWIYPHYNTSPTIVIYQLTNDGVNRIKEGLAPGPLVPRNDEYYSFHNIGSGVDFTIDKAKPGADSIMAVSSIKMKSHITRYKNFIHFDKQIDSGGYLDMTHQDEFNDELSCANFQISTPDNITSGKIGEANFFVAHVGELLYRYEISGFNDTGLLNKRITIEKIPNNFGELTNKNGVVGYLNSKGKFIELK</sequence>
<evidence type="ECO:0000313" key="3">
    <source>
        <dbReference type="Proteomes" id="UP000198393"/>
    </source>
</evidence>
<dbReference type="AlphaFoldDB" id="A0A239MDY4"/>
<proteinExistence type="predicted"/>
<accession>A0A239MDY4</accession>
<gene>
    <name evidence="2" type="ORF">SAMN05421640_0016</name>
</gene>
<evidence type="ECO:0000313" key="2">
    <source>
        <dbReference type="EMBL" id="SNT40866.1"/>
    </source>
</evidence>